<dbReference type="STRING" id="150374.A0A0M9VV07"/>
<keyword evidence="4" id="KW-1185">Reference proteome</keyword>
<feature type="compositionally biased region" description="Polar residues" evidence="1">
    <location>
        <begin position="511"/>
        <end position="521"/>
    </location>
</feature>
<organism evidence="3 4">
    <name type="scientific">Escovopsis weberi</name>
    <dbReference type="NCBI Taxonomy" id="150374"/>
    <lineage>
        <taxon>Eukaryota</taxon>
        <taxon>Fungi</taxon>
        <taxon>Dikarya</taxon>
        <taxon>Ascomycota</taxon>
        <taxon>Pezizomycotina</taxon>
        <taxon>Sordariomycetes</taxon>
        <taxon>Hypocreomycetidae</taxon>
        <taxon>Hypocreales</taxon>
        <taxon>Hypocreaceae</taxon>
        <taxon>Escovopsis</taxon>
    </lineage>
</organism>
<dbReference type="AlphaFoldDB" id="A0A0M9VV07"/>
<feature type="domain" description="AHC1-like C2H2 zinc-finger" evidence="2">
    <location>
        <begin position="174"/>
        <end position="217"/>
    </location>
</feature>
<dbReference type="OrthoDB" id="5355528at2759"/>
<evidence type="ECO:0000313" key="4">
    <source>
        <dbReference type="Proteomes" id="UP000053831"/>
    </source>
</evidence>
<feature type="region of interest" description="Disordered" evidence="1">
    <location>
        <begin position="386"/>
        <end position="405"/>
    </location>
</feature>
<dbReference type="Proteomes" id="UP000053831">
    <property type="component" value="Unassembled WGS sequence"/>
</dbReference>
<sequence>MDRVRDVIQHQFGLEILCKHNELRLIDQEIAKCQVALEQLRRCHLMPYPVNIPTPEQMLGISSGKGPAVALAGHDMAPWAPPYGVTDGPYARHYAKWLIPDPAFDGHEAAPKMVPESQPRGSVPEGRATRKGLADSGNLTRGRHARGQPGQKHQALPYSYPAPKDKAGPCTLKRASDGRTVKLACLDCHRENFSSTQGFINHCRIAHKRDFKSHEEAAIACGHPIDTPSGADRGRADERPATTGTTKRTVTSLHPFARHDMTDQEAYKALRSRISASMELYKQGKLPGVTEIPSSSHDTGHGDAPKFEPSAETPYLSQFLRRRNFRGNLQKTVANAKIKIPVEDTLLDEEPDEAGSLDPSPDAAGRPAVMTRVPARCAKLPPAPAGSITCPPGNKGRAPLSSPSADVPLMYSDKLNGALSDEDLDMEDANLSPGIIVSNIAPSLVSDDGEYDSDEGYSVSGASDSLEGDSVSDVAEISLDDEHDSRALRRSSNGMVSPVKLRRDDSKHVTLMSTVRGTTTKGRPRNS</sequence>
<evidence type="ECO:0000259" key="2">
    <source>
        <dbReference type="Pfam" id="PF25909"/>
    </source>
</evidence>
<reference evidence="3 4" key="1">
    <citation type="submission" date="2015-07" db="EMBL/GenBank/DDBJ databases">
        <title>The genome of the fungus Escovopsis weberi, a specialized disease agent of ant agriculture.</title>
        <authorList>
            <person name="de Man T.J."/>
            <person name="Stajich J.E."/>
            <person name="Kubicek C.P."/>
            <person name="Chenthamara K."/>
            <person name="Atanasova L."/>
            <person name="Druzhinina I.S."/>
            <person name="Birnbaum S."/>
            <person name="Barribeau S.M."/>
            <person name="Teiling C."/>
            <person name="Suen G."/>
            <person name="Currie C."/>
            <person name="Gerardo N.M."/>
        </authorList>
    </citation>
    <scope>NUCLEOTIDE SEQUENCE [LARGE SCALE GENOMIC DNA]</scope>
</reference>
<name>A0A0M9VV07_ESCWE</name>
<accession>A0A0M9VV07</accession>
<dbReference type="InterPro" id="IPR058706">
    <property type="entry name" value="zf-C2H2_AHC1-like"/>
</dbReference>
<evidence type="ECO:0000256" key="1">
    <source>
        <dbReference type="SAM" id="MobiDB-lite"/>
    </source>
</evidence>
<dbReference type="EMBL" id="LGSR01000018">
    <property type="protein sequence ID" value="KOS20332.1"/>
    <property type="molecule type" value="Genomic_DNA"/>
</dbReference>
<evidence type="ECO:0000313" key="3">
    <source>
        <dbReference type="EMBL" id="KOS20332.1"/>
    </source>
</evidence>
<gene>
    <name evidence="3" type="ORF">ESCO_006235</name>
</gene>
<feature type="region of interest" description="Disordered" evidence="1">
    <location>
        <begin position="444"/>
        <end position="527"/>
    </location>
</feature>
<dbReference type="Pfam" id="PF25909">
    <property type="entry name" value="zf-C2H2_AHC1"/>
    <property type="match status" value="1"/>
</dbReference>
<feature type="region of interest" description="Disordered" evidence="1">
    <location>
        <begin position="287"/>
        <end position="310"/>
    </location>
</feature>
<proteinExistence type="predicted"/>
<comment type="caution">
    <text evidence="3">The sequence shown here is derived from an EMBL/GenBank/DDBJ whole genome shotgun (WGS) entry which is preliminary data.</text>
</comment>
<feature type="region of interest" description="Disordered" evidence="1">
    <location>
        <begin position="222"/>
        <end position="246"/>
    </location>
</feature>
<protein>
    <recommendedName>
        <fullName evidence="2">AHC1-like C2H2 zinc-finger domain-containing protein</fullName>
    </recommendedName>
</protein>
<feature type="region of interest" description="Disordered" evidence="1">
    <location>
        <begin position="112"/>
        <end position="162"/>
    </location>
</feature>